<comment type="caution">
    <text evidence="1">The sequence shown here is derived from an EMBL/GenBank/DDBJ whole genome shotgun (WGS) entry which is preliminary data.</text>
</comment>
<keyword evidence="2" id="KW-1185">Reference proteome</keyword>
<evidence type="ECO:0008006" key="3">
    <source>
        <dbReference type="Google" id="ProtNLM"/>
    </source>
</evidence>
<dbReference type="RefSeq" id="WP_259543103.1">
    <property type="nucleotide sequence ID" value="NZ_JANLCJ010000251.1"/>
</dbReference>
<protein>
    <recommendedName>
        <fullName evidence="3">HK97 gp10 family phage protein</fullName>
    </recommendedName>
</protein>
<sequence length="126" mass="14217">MNLRKIVGNVDNKQLLADIAIKFLPMAETQVQQMTAGIKGAKAGIRRAVDVQRDAKYILRRRNQFPANVIAWATKAKADANFDEHRYHAEKQGFLEGYREGRALEFMLKSIIKLAKEEASDVSDNA</sequence>
<dbReference type="Proteomes" id="UP001165586">
    <property type="component" value="Unassembled WGS sequence"/>
</dbReference>
<reference evidence="1" key="1">
    <citation type="submission" date="2022-08" db="EMBL/GenBank/DDBJ databases">
        <authorList>
            <person name="Deng Y."/>
            <person name="Han X.-F."/>
            <person name="Zhang Y.-Q."/>
        </authorList>
    </citation>
    <scope>NUCLEOTIDE SEQUENCE</scope>
    <source>
        <strain evidence="1">CPCC 203386</strain>
    </source>
</reference>
<organism evidence="1 2">
    <name type="scientific">Herbiconiux daphne</name>
    <dbReference type="NCBI Taxonomy" id="2970914"/>
    <lineage>
        <taxon>Bacteria</taxon>
        <taxon>Bacillati</taxon>
        <taxon>Actinomycetota</taxon>
        <taxon>Actinomycetes</taxon>
        <taxon>Micrococcales</taxon>
        <taxon>Microbacteriaceae</taxon>
        <taxon>Herbiconiux</taxon>
    </lineage>
</organism>
<accession>A0ABT2HAH1</accession>
<name>A0ABT2HAH1_9MICO</name>
<evidence type="ECO:0000313" key="1">
    <source>
        <dbReference type="EMBL" id="MCS5736884.1"/>
    </source>
</evidence>
<proteinExistence type="predicted"/>
<evidence type="ECO:0000313" key="2">
    <source>
        <dbReference type="Proteomes" id="UP001165586"/>
    </source>
</evidence>
<gene>
    <name evidence="1" type="ORF">N1032_24445</name>
</gene>
<dbReference type="EMBL" id="JANLCJ010000251">
    <property type="protein sequence ID" value="MCS5736884.1"/>
    <property type="molecule type" value="Genomic_DNA"/>
</dbReference>